<name>A0ABQ6EX98_9VIBR</name>
<dbReference type="RefSeq" id="WP_284191510.1">
    <property type="nucleotide sequence ID" value="NZ_BSPW01000024.1"/>
</dbReference>
<evidence type="ECO:0000256" key="4">
    <source>
        <dbReference type="ARBA" id="ARBA00022475"/>
    </source>
</evidence>
<feature type="transmembrane region" description="Helical" evidence="9">
    <location>
        <begin position="51"/>
        <end position="68"/>
    </location>
</feature>
<organism evidence="13 14">
    <name type="scientific">Vibrio zhanjiangensis</name>
    <dbReference type="NCBI Taxonomy" id="1046128"/>
    <lineage>
        <taxon>Bacteria</taxon>
        <taxon>Pseudomonadati</taxon>
        <taxon>Pseudomonadota</taxon>
        <taxon>Gammaproteobacteria</taxon>
        <taxon>Vibrionales</taxon>
        <taxon>Vibrionaceae</taxon>
        <taxon>Vibrio</taxon>
    </lineage>
</organism>
<dbReference type="InterPro" id="IPR006144">
    <property type="entry name" value="Secretion_HlyD_CS"/>
</dbReference>
<evidence type="ECO:0000256" key="8">
    <source>
        <dbReference type="ARBA" id="ARBA00023136"/>
    </source>
</evidence>
<dbReference type="Proteomes" id="UP001157138">
    <property type="component" value="Unassembled WGS sequence"/>
</dbReference>
<evidence type="ECO:0000259" key="12">
    <source>
        <dbReference type="Pfam" id="PF26002"/>
    </source>
</evidence>
<comment type="subcellular location">
    <subcellularLocation>
        <location evidence="1 9">Cell inner membrane</location>
        <topology evidence="1 9">Single-pass membrane protein</topology>
    </subcellularLocation>
</comment>
<keyword evidence="3 9" id="KW-0813">Transport</keyword>
<evidence type="ECO:0000259" key="11">
    <source>
        <dbReference type="Pfam" id="PF25988"/>
    </source>
</evidence>
<dbReference type="Pfam" id="PF25988">
    <property type="entry name" value="HH_CyaD"/>
    <property type="match status" value="1"/>
</dbReference>
<dbReference type="PANTHER" id="PTHR30386:SF27">
    <property type="entry name" value="MEMBRANE FUSION PROTEIN (MFP) FAMILY PROTEIN"/>
    <property type="match status" value="1"/>
</dbReference>
<keyword evidence="14" id="KW-1185">Reference proteome</keyword>
<evidence type="ECO:0000313" key="13">
    <source>
        <dbReference type="EMBL" id="GLT17609.1"/>
    </source>
</evidence>
<evidence type="ECO:0000256" key="2">
    <source>
        <dbReference type="ARBA" id="ARBA00009477"/>
    </source>
</evidence>
<evidence type="ECO:0000256" key="1">
    <source>
        <dbReference type="ARBA" id="ARBA00004377"/>
    </source>
</evidence>
<dbReference type="PANTHER" id="PTHR30386">
    <property type="entry name" value="MEMBRANE FUSION SUBUNIT OF EMRAB-TOLC MULTIDRUG EFFLUX PUMP"/>
    <property type="match status" value="1"/>
</dbReference>
<evidence type="ECO:0000256" key="6">
    <source>
        <dbReference type="ARBA" id="ARBA00022692"/>
    </source>
</evidence>
<gene>
    <name evidence="13" type="ORF">GCM10007938_13870</name>
</gene>
<accession>A0ABQ6EX98</accession>
<dbReference type="Pfam" id="PF26002">
    <property type="entry name" value="Beta-barrel_AprE"/>
    <property type="match status" value="1"/>
</dbReference>
<dbReference type="PRINTS" id="PR01490">
    <property type="entry name" value="RTXTOXIND"/>
</dbReference>
<dbReference type="Gene3D" id="2.40.30.170">
    <property type="match status" value="1"/>
</dbReference>
<evidence type="ECO:0000256" key="9">
    <source>
        <dbReference type="RuleBase" id="RU365093"/>
    </source>
</evidence>
<feature type="domain" description="CyaD-like alpha-helical hairpin" evidence="11">
    <location>
        <begin position="122"/>
        <end position="309"/>
    </location>
</feature>
<evidence type="ECO:0000256" key="5">
    <source>
        <dbReference type="ARBA" id="ARBA00022519"/>
    </source>
</evidence>
<feature type="coiled-coil region" evidence="10">
    <location>
        <begin position="237"/>
        <end position="314"/>
    </location>
</feature>
<reference evidence="14" key="1">
    <citation type="journal article" date="2019" name="Int. J. Syst. Evol. Microbiol.">
        <title>The Global Catalogue of Microorganisms (GCM) 10K type strain sequencing project: providing services to taxonomists for standard genome sequencing and annotation.</title>
        <authorList>
            <consortium name="The Broad Institute Genomics Platform"/>
            <consortium name="The Broad Institute Genome Sequencing Center for Infectious Disease"/>
            <person name="Wu L."/>
            <person name="Ma J."/>
        </authorList>
    </citation>
    <scope>NUCLEOTIDE SEQUENCE [LARGE SCALE GENOMIC DNA]</scope>
    <source>
        <strain evidence="14">NBRC 108723</strain>
    </source>
</reference>
<keyword evidence="10" id="KW-0175">Coiled coil</keyword>
<protein>
    <recommendedName>
        <fullName evidence="9">Membrane fusion protein (MFP) family protein</fullName>
    </recommendedName>
</protein>
<keyword evidence="4 9" id="KW-1003">Cell membrane</keyword>
<keyword evidence="6 9" id="KW-0812">Transmembrane</keyword>
<proteinExistence type="inferred from homology"/>
<evidence type="ECO:0000256" key="7">
    <source>
        <dbReference type="ARBA" id="ARBA00022989"/>
    </source>
</evidence>
<keyword evidence="7 9" id="KW-1133">Transmembrane helix</keyword>
<sequence length="461" mass="51909">MINTIINTIKMALKAQKREPQSPKRPQHEYEFLPAYLEVIEKPPSPWSRRVAFTIATFLLVTLVWSIIGQLDIHANAQGKVMVSSHSKVIQALEQGEVIAINVRNGQYVRKGDILIQLNPAGADAESSRLAEQKIRFQLDKSRLEALLSDAPLERFNPTRDANRELIAISRQHLQSEYTETTQLLEKIQAEQNVNRAELKANRQAIAALNKLKQNITTRLNARQALMETNSIARVELLEQERELLDVERDLSNLESQTEVLSAQAASLVEQRETLIAQKRLEYFDELNQVDGRIAELEQELVKARERQRIQALRSPVDGVVQQLSIHTLGGVASPAEPLMVIVPESADLEAEVNILNKDIGFVMAGQAVEIKIDSFPFTKYGTISGELLHVSKDAVEDEQLGYVFPARIRLSSNQILVNDKWVTLGAGMSLSAEIKTGTRRIIDYLLSPLQQYQSEAMRER</sequence>
<keyword evidence="5 9" id="KW-0997">Cell inner membrane</keyword>
<dbReference type="Gene3D" id="2.40.50.100">
    <property type="match status" value="1"/>
</dbReference>
<dbReference type="EMBL" id="BSPW01000024">
    <property type="protein sequence ID" value="GLT17609.1"/>
    <property type="molecule type" value="Genomic_DNA"/>
</dbReference>
<evidence type="ECO:0000256" key="3">
    <source>
        <dbReference type="ARBA" id="ARBA00022448"/>
    </source>
</evidence>
<dbReference type="InterPro" id="IPR050739">
    <property type="entry name" value="MFP"/>
</dbReference>
<keyword evidence="8 9" id="KW-0472">Membrane</keyword>
<dbReference type="InterPro" id="IPR059040">
    <property type="entry name" value="HH_CyaD-like"/>
</dbReference>
<dbReference type="PROSITE" id="PS00543">
    <property type="entry name" value="HLYD_FAMILY"/>
    <property type="match status" value="1"/>
</dbReference>
<dbReference type="NCBIfam" id="TIGR01843">
    <property type="entry name" value="type_I_hlyD"/>
    <property type="match status" value="1"/>
</dbReference>
<evidence type="ECO:0000313" key="14">
    <source>
        <dbReference type="Proteomes" id="UP001157138"/>
    </source>
</evidence>
<feature type="domain" description="AprE-like beta-barrel" evidence="12">
    <location>
        <begin position="350"/>
        <end position="438"/>
    </location>
</feature>
<dbReference type="InterPro" id="IPR010129">
    <property type="entry name" value="T1SS_HlyD"/>
</dbReference>
<comment type="caution">
    <text evidence="13">The sequence shown here is derived from an EMBL/GenBank/DDBJ whole genome shotgun (WGS) entry which is preliminary data.</text>
</comment>
<dbReference type="InterPro" id="IPR058982">
    <property type="entry name" value="Beta-barrel_AprE"/>
</dbReference>
<comment type="similarity">
    <text evidence="2 9">Belongs to the membrane fusion protein (MFP) (TC 8.A.1) family.</text>
</comment>
<evidence type="ECO:0000256" key="10">
    <source>
        <dbReference type="SAM" id="Coils"/>
    </source>
</evidence>